<sequence length="226" mass="25480">MHLSNIISNSFLCRFGEPRTVILHKGKKGFGFILRGAKATSPLMERQPTEFWPSLQYLDDVDKGGVAEMAGLKKGDFLLEINGQDVSQASHERWWPSSGSPGTWCSAPHCPGNSPPKRLRYLPKETPKRLFSVGRARARSMVAGLAEIEVLDHTLNEYDSEGRSTKSSSVEHSEQTQQQRHSRKHGNDDTHHCYHNPDLEPSNNNHCKNTAFLSPRQRHRTRGLLC</sequence>
<feature type="compositionally biased region" description="Polar residues" evidence="1">
    <location>
        <begin position="201"/>
        <end position="212"/>
    </location>
</feature>
<keyword evidence="4" id="KW-1185">Reference proteome</keyword>
<feature type="domain" description="PDZ" evidence="2">
    <location>
        <begin position="20"/>
        <end position="93"/>
    </location>
</feature>
<dbReference type="CDD" id="cd06746">
    <property type="entry name" value="PDZ_SHANK1_3-like"/>
    <property type="match status" value="1"/>
</dbReference>
<dbReference type="Pfam" id="PF00595">
    <property type="entry name" value="PDZ"/>
    <property type="match status" value="1"/>
</dbReference>
<evidence type="ECO:0000313" key="3">
    <source>
        <dbReference type="EMBL" id="GIY31973.1"/>
    </source>
</evidence>
<feature type="compositionally biased region" description="Basic residues" evidence="1">
    <location>
        <begin position="216"/>
        <end position="226"/>
    </location>
</feature>
<dbReference type="PANTHER" id="PTHR24135:SF28">
    <property type="entry name" value="LD13733P"/>
    <property type="match status" value="1"/>
</dbReference>
<evidence type="ECO:0000313" key="4">
    <source>
        <dbReference type="Proteomes" id="UP001054945"/>
    </source>
</evidence>
<evidence type="ECO:0000259" key="2">
    <source>
        <dbReference type="PROSITE" id="PS50106"/>
    </source>
</evidence>
<dbReference type="GO" id="GO:0014069">
    <property type="term" value="C:postsynaptic density"/>
    <property type="evidence" value="ECO:0007669"/>
    <property type="project" value="TreeGrafter"/>
</dbReference>
<dbReference type="GO" id="GO:0043197">
    <property type="term" value="C:dendritic spine"/>
    <property type="evidence" value="ECO:0007669"/>
    <property type="project" value="TreeGrafter"/>
</dbReference>
<feature type="region of interest" description="Disordered" evidence="1">
    <location>
        <begin position="159"/>
        <end position="226"/>
    </location>
</feature>
<dbReference type="InterPro" id="IPR036034">
    <property type="entry name" value="PDZ_sf"/>
</dbReference>
<name>A0AAV4SBW1_CAEEX</name>
<feature type="compositionally biased region" description="Basic and acidic residues" evidence="1">
    <location>
        <begin position="159"/>
        <end position="174"/>
    </location>
</feature>
<accession>A0AAV4SBW1</accession>
<dbReference type="EMBL" id="BPLR01009440">
    <property type="protein sequence ID" value="GIY31973.1"/>
    <property type="molecule type" value="Genomic_DNA"/>
</dbReference>
<evidence type="ECO:0000256" key="1">
    <source>
        <dbReference type="SAM" id="MobiDB-lite"/>
    </source>
</evidence>
<dbReference type="InterPro" id="IPR051569">
    <property type="entry name" value="SHANK"/>
</dbReference>
<dbReference type="GO" id="GO:0035255">
    <property type="term" value="F:ionotropic glutamate receptor binding"/>
    <property type="evidence" value="ECO:0007669"/>
    <property type="project" value="TreeGrafter"/>
</dbReference>
<dbReference type="GO" id="GO:0045211">
    <property type="term" value="C:postsynaptic membrane"/>
    <property type="evidence" value="ECO:0007669"/>
    <property type="project" value="TreeGrafter"/>
</dbReference>
<comment type="caution">
    <text evidence="3">The sequence shown here is derived from an EMBL/GenBank/DDBJ whole genome shotgun (WGS) entry which is preliminary data.</text>
</comment>
<dbReference type="SUPFAM" id="SSF50156">
    <property type="entry name" value="PDZ domain-like"/>
    <property type="match status" value="1"/>
</dbReference>
<dbReference type="PROSITE" id="PS50106">
    <property type="entry name" value="PDZ"/>
    <property type="match status" value="1"/>
</dbReference>
<dbReference type="Proteomes" id="UP001054945">
    <property type="component" value="Unassembled WGS sequence"/>
</dbReference>
<reference evidence="3 4" key="1">
    <citation type="submission" date="2021-06" db="EMBL/GenBank/DDBJ databases">
        <title>Caerostris extrusa draft genome.</title>
        <authorList>
            <person name="Kono N."/>
            <person name="Arakawa K."/>
        </authorList>
    </citation>
    <scope>NUCLEOTIDE SEQUENCE [LARGE SCALE GENOMIC DNA]</scope>
</reference>
<dbReference type="AlphaFoldDB" id="A0AAV4SBW1"/>
<dbReference type="GO" id="GO:0030160">
    <property type="term" value="F:synaptic receptor adaptor activity"/>
    <property type="evidence" value="ECO:0007669"/>
    <property type="project" value="TreeGrafter"/>
</dbReference>
<dbReference type="Gene3D" id="2.30.42.10">
    <property type="match status" value="1"/>
</dbReference>
<gene>
    <name evidence="3" type="primary">SHANK1</name>
    <name evidence="3" type="ORF">CEXT_536451</name>
</gene>
<feature type="compositionally biased region" description="Basic and acidic residues" evidence="1">
    <location>
        <begin position="185"/>
        <end position="198"/>
    </location>
</feature>
<organism evidence="3 4">
    <name type="scientific">Caerostris extrusa</name>
    <name type="common">Bark spider</name>
    <name type="synonym">Caerostris bankana</name>
    <dbReference type="NCBI Taxonomy" id="172846"/>
    <lineage>
        <taxon>Eukaryota</taxon>
        <taxon>Metazoa</taxon>
        <taxon>Ecdysozoa</taxon>
        <taxon>Arthropoda</taxon>
        <taxon>Chelicerata</taxon>
        <taxon>Arachnida</taxon>
        <taxon>Araneae</taxon>
        <taxon>Araneomorphae</taxon>
        <taxon>Entelegynae</taxon>
        <taxon>Araneoidea</taxon>
        <taxon>Araneidae</taxon>
        <taxon>Caerostris</taxon>
    </lineage>
</organism>
<dbReference type="InterPro" id="IPR001478">
    <property type="entry name" value="PDZ"/>
</dbReference>
<proteinExistence type="predicted"/>
<protein>
    <submittedName>
        <fullName evidence="3">SH3 and multiple ankyrin repeat domains protein 1</fullName>
    </submittedName>
</protein>
<dbReference type="PANTHER" id="PTHR24135">
    <property type="entry name" value="SH3 AND MULTIPLE ANKYRIN REPEAT DOMAINS PROTEIN"/>
    <property type="match status" value="1"/>
</dbReference>